<feature type="compositionally biased region" description="Basic and acidic residues" evidence="1">
    <location>
        <begin position="136"/>
        <end position="190"/>
    </location>
</feature>
<feature type="compositionally biased region" description="Basic and acidic residues" evidence="1">
    <location>
        <begin position="28"/>
        <end position="42"/>
    </location>
</feature>
<feature type="compositionally biased region" description="Polar residues" evidence="1">
    <location>
        <begin position="9"/>
        <end position="27"/>
    </location>
</feature>
<keyword evidence="3" id="KW-1185">Reference proteome</keyword>
<evidence type="ECO:0000313" key="2">
    <source>
        <dbReference type="EMBL" id="OJJ85319.1"/>
    </source>
</evidence>
<accession>A0A1L9VN31</accession>
<protein>
    <submittedName>
        <fullName evidence="2">Uncharacterized protein</fullName>
    </submittedName>
</protein>
<gene>
    <name evidence="2" type="ORF">ASPGLDRAFT_46319</name>
</gene>
<dbReference type="OrthoDB" id="4508896at2759"/>
<feature type="compositionally biased region" description="Low complexity" evidence="1">
    <location>
        <begin position="44"/>
        <end position="56"/>
    </location>
</feature>
<feature type="region of interest" description="Disordered" evidence="1">
    <location>
        <begin position="1"/>
        <end position="190"/>
    </location>
</feature>
<dbReference type="RefSeq" id="XP_022402017.1">
    <property type="nucleotide sequence ID" value="XM_022546419.1"/>
</dbReference>
<sequence length="190" mass="20803">MSPHDEGVQAQSSDLTQTPQTDYTQDNSEAKNDIQSKKEGGKDSQNSNEESNQNKSQGRDYERENDDGKDKVKEQEESNDEHDNNEGKEKSEQQSGEAKSGNGIGNGGSKHPKVSKEALEGPQSPAPTTKYDFDEEAKNDGSGKKSGKDKTDKSKDQKKDSDDKKDKSSEHKHGGALGHIKDKMNGHLGR</sequence>
<dbReference type="EMBL" id="KV878895">
    <property type="protein sequence ID" value="OJJ85319.1"/>
    <property type="molecule type" value="Genomic_DNA"/>
</dbReference>
<dbReference type="VEuPathDB" id="FungiDB:ASPGLDRAFT_46319"/>
<evidence type="ECO:0000313" key="3">
    <source>
        <dbReference type="Proteomes" id="UP000184300"/>
    </source>
</evidence>
<name>A0A1L9VN31_ASPGL</name>
<feature type="compositionally biased region" description="Basic and acidic residues" evidence="1">
    <location>
        <begin position="57"/>
        <end position="92"/>
    </location>
</feature>
<dbReference type="Proteomes" id="UP000184300">
    <property type="component" value="Unassembled WGS sequence"/>
</dbReference>
<proteinExistence type="predicted"/>
<reference evidence="3" key="1">
    <citation type="journal article" date="2017" name="Genome Biol.">
        <title>Comparative genomics reveals high biological diversity and specific adaptations in the industrially and medically important fungal genus Aspergillus.</title>
        <authorList>
            <person name="de Vries R.P."/>
            <person name="Riley R."/>
            <person name="Wiebenga A."/>
            <person name="Aguilar-Osorio G."/>
            <person name="Amillis S."/>
            <person name="Uchima C.A."/>
            <person name="Anderluh G."/>
            <person name="Asadollahi M."/>
            <person name="Askin M."/>
            <person name="Barry K."/>
            <person name="Battaglia E."/>
            <person name="Bayram O."/>
            <person name="Benocci T."/>
            <person name="Braus-Stromeyer S.A."/>
            <person name="Caldana C."/>
            <person name="Canovas D."/>
            <person name="Cerqueira G.C."/>
            <person name="Chen F."/>
            <person name="Chen W."/>
            <person name="Choi C."/>
            <person name="Clum A."/>
            <person name="Dos Santos R.A."/>
            <person name="Damasio A.R."/>
            <person name="Diallinas G."/>
            <person name="Emri T."/>
            <person name="Fekete E."/>
            <person name="Flipphi M."/>
            <person name="Freyberg S."/>
            <person name="Gallo A."/>
            <person name="Gournas C."/>
            <person name="Habgood R."/>
            <person name="Hainaut M."/>
            <person name="Harispe M.L."/>
            <person name="Henrissat B."/>
            <person name="Hilden K.S."/>
            <person name="Hope R."/>
            <person name="Hossain A."/>
            <person name="Karabika E."/>
            <person name="Karaffa L."/>
            <person name="Karanyi Z."/>
            <person name="Krasevec N."/>
            <person name="Kuo A."/>
            <person name="Kusch H."/>
            <person name="LaButti K."/>
            <person name="Lagendijk E.L."/>
            <person name="Lapidus A."/>
            <person name="Levasseur A."/>
            <person name="Lindquist E."/>
            <person name="Lipzen A."/>
            <person name="Logrieco A.F."/>
            <person name="MacCabe A."/>
            <person name="Maekelae M.R."/>
            <person name="Malavazi I."/>
            <person name="Melin P."/>
            <person name="Meyer V."/>
            <person name="Mielnichuk N."/>
            <person name="Miskei M."/>
            <person name="Molnar A.P."/>
            <person name="Mule G."/>
            <person name="Ngan C.Y."/>
            <person name="Orejas M."/>
            <person name="Orosz E."/>
            <person name="Ouedraogo J.P."/>
            <person name="Overkamp K.M."/>
            <person name="Park H.-S."/>
            <person name="Perrone G."/>
            <person name="Piumi F."/>
            <person name="Punt P.J."/>
            <person name="Ram A.F."/>
            <person name="Ramon A."/>
            <person name="Rauscher S."/>
            <person name="Record E."/>
            <person name="Riano-Pachon D.M."/>
            <person name="Robert V."/>
            <person name="Roehrig J."/>
            <person name="Ruller R."/>
            <person name="Salamov A."/>
            <person name="Salih N.S."/>
            <person name="Samson R.A."/>
            <person name="Sandor E."/>
            <person name="Sanguinetti M."/>
            <person name="Schuetze T."/>
            <person name="Sepcic K."/>
            <person name="Shelest E."/>
            <person name="Sherlock G."/>
            <person name="Sophianopoulou V."/>
            <person name="Squina F.M."/>
            <person name="Sun H."/>
            <person name="Susca A."/>
            <person name="Todd R.B."/>
            <person name="Tsang A."/>
            <person name="Unkles S.E."/>
            <person name="van de Wiele N."/>
            <person name="van Rossen-Uffink D."/>
            <person name="Oliveira J.V."/>
            <person name="Vesth T.C."/>
            <person name="Visser J."/>
            <person name="Yu J.-H."/>
            <person name="Zhou M."/>
            <person name="Andersen M.R."/>
            <person name="Archer D.B."/>
            <person name="Baker S.E."/>
            <person name="Benoit I."/>
            <person name="Brakhage A.A."/>
            <person name="Braus G.H."/>
            <person name="Fischer R."/>
            <person name="Frisvad J.C."/>
            <person name="Goldman G.H."/>
            <person name="Houbraken J."/>
            <person name="Oakley B."/>
            <person name="Pocsi I."/>
            <person name="Scazzocchio C."/>
            <person name="Seiboth B."/>
            <person name="vanKuyk P.A."/>
            <person name="Wortman J."/>
            <person name="Dyer P.S."/>
            <person name="Grigoriev I.V."/>
        </authorList>
    </citation>
    <scope>NUCLEOTIDE SEQUENCE [LARGE SCALE GENOMIC DNA]</scope>
    <source>
        <strain evidence="3">CBS 516.65</strain>
    </source>
</reference>
<evidence type="ECO:0000256" key="1">
    <source>
        <dbReference type="SAM" id="MobiDB-lite"/>
    </source>
</evidence>
<organism evidence="2 3">
    <name type="scientific">Aspergillus glaucus CBS 516.65</name>
    <dbReference type="NCBI Taxonomy" id="1160497"/>
    <lineage>
        <taxon>Eukaryota</taxon>
        <taxon>Fungi</taxon>
        <taxon>Dikarya</taxon>
        <taxon>Ascomycota</taxon>
        <taxon>Pezizomycotina</taxon>
        <taxon>Eurotiomycetes</taxon>
        <taxon>Eurotiomycetidae</taxon>
        <taxon>Eurotiales</taxon>
        <taxon>Aspergillaceae</taxon>
        <taxon>Aspergillus</taxon>
        <taxon>Aspergillus subgen. Aspergillus</taxon>
    </lineage>
</organism>
<dbReference type="AlphaFoldDB" id="A0A1L9VN31"/>
<dbReference type="GeneID" id="34462680"/>